<dbReference type="PROSITE" id="PS51257">
    <property type="entry name" value="PROKAR_LIPOPROTEIN"/>
    <property type="match status" value="1"/>
</dbReference>
<dbReference type="VEuPathDB" id="FungiDB:ASPTUDRAFT_840613"/>
<gene>
    <name evidence="1" type="ORF">ASPTUDRAFT_840613</name>
</gene>
<protein>
    <submittedName>
        <fullName evidence="1">Uncharacterized protein</fullName>
    </submittedName>
</protein>
<name>A0A1L9MT30_ASPTC</name>
<proteinExistence type="predicted"/>
<evidence type="ECO:0000313" key="1">
    <source>
        <dbReference type="EMBL" id="OJI80127.1"/>
    </source>
</evidence>
<dbReference type="AlphaFoldDB" id="A0A1L9MT30"/>
<keyword evidence="2" id="KW-1185">Reference proteome</keyword>
<dbReference type="EMBL" id="KV878207">
    <property type="protein sequence ID" value="OJI80127.1"/>
    <property type="molecule type" value="Genomic_DNA"/>
</dbReference>
<organism evidence="1 2">
    <name type="scientific">Aspergillus tubingensis (strain CBS 134.48)</name>
    <dbReference type="NCBI Taxonomy" id="767770"/>
    <lineage>
        <taxon>Eukaryota</taxon>
        <taxon>Fungi</taxon>
        <taxon>Dikarya</taxon>
        <taxon>Ascomycota</taxon>
        <taxon>Pezizomycotina</taxon>
        <taxon>Eurotiomycetes</taxon>
        <taxon>Eurotiomycetidae</taxon>
        <taxon>Eurotiales</taxon>
        <taxon>Aspergillaceae</taxon>
        <taxon>Aspergillus</taxon>
        <taxon>Aspergillus subgen. Circumdati</taxon>
    </lineage>
</organism>
<evidence type="ECO:0000313" key="2">
    <source>
        <dbReference type="Proteomes" id="UP000184304"/>
    </source>
</evidence>
<accession>A0A1L9MT30</accession>
<reference evidence="2" key="1">
    <citation type="journal article" date="2017" name="Genome Biol.">
        <title>Comparative genomics reveals high biological diversity and specific adaptations in the industrially and medically important fungal genus Aspergillus.</title>
        <authorList>
            <person name="de Vries R.P."/>
            <person name="Riley R."/>
            <person name="Wiebenga A."/>
            <person name="Aguilar-Osorio G."/>
            <person name="Amillis S."/>
            <person name="Uchima C.A."/>
            <person name="Anderluh G."/>
            <person name="Asadollahi M."/>
            <person name="Askin M."/>
            <person name="Barry K."/>
            <person name="Battaglia E."/>
            <person name="Bayram O."/>
            <person name="Benocci T."/>
            <person name="Braus-Stromeyer S.A."/>
            <person name="Caldana C."/>
            <person name="Canovas D."/>
            <person name="Cerqueira G.C."/>
            <person name="Chen F."/>
            <person name="Chen W."/>
            <person name="Choi C."/>
            <person name="Clum A."/>
            <person name="Dos Santos R.A."/>
            <person name="Damasio A.R."/>
            <person name="Diallinas G."/>
            <person name="Emri T."/>
            <person name="Fekete E."/>
            <person name="Flipphi M."/>
            <person name="Freyberg S."/>
            <person name="Gallo A."/>
            <person name="Gournas C."/>
            <person name="Habgood R."/>
            <person name="Hainaut M."/>
            <person name="Harispe M.L."/>
            <person name="Henrissat B."/>
            <person name="Hilden K.S."/>
            <person name="Hope R."/>
            <person name="Hossain A."/>
            <person name="Karabika E."/>
            <person name="Karaffa L."/>
            <person name="Karanyi Z."/>
            <person name="Krasevec N."/>
            <person name="Kuo A."/>
            <person name="Kusch H."/>
            <person name="LaButti K."/>
            <person name="Lagendijk E.L."/>
            <person name="Lapidus A."/>
            <person name="Levasseur A."/>
            <person name="Lindquist E."/>
            <person name="Lipzen A."/>
            <person name="Logrieco A.F."/>
            <person name="MacCabe A."/>
            <person name="Maekelae M.R."/>
            <person name="Malavazi I."/>
            <person name="Melin P."/>
            <person name="Meyer V."/>
            <person name="Mielnichuk N."/>
            <person name="Miskei M."/>
            <person name="Molnar A.P."/>
            <person name="Mule G."/>
            <person name="Ngan C.Y."/>
            <person name="Orejas M."/>
            <person name="Orosz E."/>
            <person name="Ouedraogo J.P."/>
            <person name="Overkamp K.M."/>
            <person name="Park H.-S."/>
            <person name="Perrone G."/>
            <person name="Piumi F."/>
            <person name="Punt P.J."/>
            <person name="Ram A.F."/>
            <person name="Ramon A."/>
            <person name="Rauscher S."/>
            <person name="Record E."/>
            <person name="Riano-Pachon D.M."/>
            <person name="Robert V."/>
            <person name="Roehrig J."/>
            <person name="Ruller R."/>
            <person name="Salamov A."/>
            <person name="Salih N.S."/>
            <person name="Samson R.A."/>
            <person name="Sandor E."/>
            <person name="Sanguinetti M."/>
            <person name="Schuetze T."/>
            <person name="Sepcic K."/>
            <person name="Shelest E."/>
            <person name="Sherlock G."/>
            <person name="Sophianopoulou V."/>
            <person name="Squina F.M."/>
            <person name="Sun H."/>
            <person name="Susca A."/>
            <person name="Todd R.B."/>
            <person name="Tsang A."/>
            <person name="Unkles S.E."/>
            <person name="van de Wiele N."/>
            <person name="van Rossen-Uffink D."/>
            <person name="Oliveira J.V."/>
            <person name="Vesth T.C."/>
            <person name="Visser J."/>
            <person name="Yu J.-H."/>
            <person name="Zhou M."/>
            <person name="Andersen M.R."/>
            <person name="Archer D.B."/>
            <person name="Baker S.E."/>
            <person name="Benoit I."/>
            <person name="Brakhage A.A."/>
            <person name="Braus G.H."/>
            <person name="Fischer R."/>
            <person name="Frisvad J.C."/>
            <person name="Goldman G.H."/>
            <person name="Houbraken J."/>
            <person name="Oakley B."/>
            <person name="Pocsi I."/>
            <person name="Scazzocchio C."/>
            <person name="Seiboth B."/>
            <person name="vanKuyk P.A."/>
            <person name="Wortman J."/>
            <person name="Dyer P.S."/>
            <person name="Grigoriev I.V."/>
        </authorList>
    </citation>
    <scope>NUCLEOTIDE SEQUENCE [LARGE SCALE GENOMIC DNA]</scope>
    <source>
        <strain evidence="2">CBS 134.48</strain>
    </source>
</reference>
<sequence>MWIYRRANRTMTLVNLQGIALFACDAIVPWVKPGAAWLRSRRRPVRGQWGRSRSRDDGHHETLMTWPYAFTALRCESRTTHSRFCEVWTNVHYKALWSR</sequence>
<dbReference type="Proteomes" id="UP000184304">
    <property type="component" value="Unassembled WGS sequence"/>
</dbReference>